<dbReference type="STRING" id="1219077.VAZ01S_069_00280"/>
<evidence type="ECO:0008006" key="3">
    <source>
        <dbReference type="Google" id="ProtNLM"/>
    </source>
</evidence>
<dbReference type="AlphaFoldDB" id="U3AU59"/>
<proteinExistence type="predicted"/>
<dbReference type="eggNOG" id="ENOG5030KK2">
    <property type="taxonomic scope" value="Bacteria"/>
</dbReference>
<comment type="caution">
    <text evidence="1">The sequence shown here is derived from an EMBL/GenBank/DDBJ whole genome shotgun (WGS) entry which is preliminary data.</text>
</comment>
<evidence type="ECO:0000313" key="1">
    <source>
        <dbReference type="EMBL" id="GAD77280.1"/>
    </source>
</evidence>
<accession>U3AU59</accession>
<evidence type="ECO:0000313" key="2">
    <source>
        <dbReference type="Proteomes" id="UP000016567"/>
    </source>
</evidence>
<dbReference type="EMBL" id="BATL01000069">
    <property type="protein sequence ID" value="GAD77280.1"/>
    <property type="molecule type" value="Genomic_DNA"/>
</dbReference>
<gene>
    <name evidence="1" type="ORF">VAZ01S_069_00280</name>
</gene>
<dbReference type="RefSeq" id="WP_021711020.1">
    <property type="nucleotide sequence ID" value="NZ_BATL01000069.1"/>
</dbReference>
<name>U3AU59_9VIBR</name>
<reference evidence="1 2" key="1">
    <citation type="submission" date="2013-09" db="EMBL/GenBank/DDBJ databases">
        <title>Whole genome shotgun sequence of Vibrio azureus NBRC 104587.</title>
        <authorList>
            <person name="Isaki S."/>
            <person name="Hosoyama A."/>
            <person name="Numata M."/>
            <person name="Hashimoto M."/>
            <person name="Hosoyama Y."/>
            <person name="Tsuchikane K."/>
            <person name="Noguchi M."/>
            <person name="Hirakata S."/>
            <person name="Ichikawa N."/>
            <person name="Ohji S."/>
            <person name="Yamazoe A."/>
            <person name="Fujita N."/>
        </authorList>
    </citation>
    <scope>NUCLEOTIDE SEQUENCE [LARGE SCALE GENOMIC DNA]</scope>
    <source>
        <strain evidence="1 2">NBRC 104587</strain>
    </source>
</reference>
<protein>
    <recommendedName>
        <fullName evidence="3">DUF1566 domain-containing protein</fullName>
    </recommendedName>
</protein>
<keyword evidence="2" id="KW-1185">Reference proteome</keyword>
<organism evidence="1 2">
    <name type="scientific">Vibrio azureus NBRC 104587</name>
    <dbReference type="NCBI Taxonomy" id="1219077"/>
    <lineage>
        <taxon>Bacteria</taxon>
        <taxon>Pseudomonadati</taxon>
        <taxon>Pseudomonadota</taxon>
        <taxon>Gammaproteobacteria</taxon>
        <taxon>Vibrionales</taxon>
        <taxon>Vibrionaceae</taxon>
        <taxon>Vibrio</taxon>
    </lineage>
</organism>
<dbReference type="Proteomes" id="UP000016567">
    <property type="component" value="Unassembled WGS sequence"/>
</dbReference>
<sequence>MYKYLNQFFFYRLSVLIGVTLSLLNLLGCKDSSTASSSLNTQSTVDVVEASPFIETRSDFVTVEPNIQEFVDIRQFISSKSDIVIDDIKVDTVSQHEGQPMMRMTGVCNAPVVELNGDKLGFYVQLDSRNLCSYRYKVSGQSLSTGHRVESQFSTLNFFATTDKDPKLEIISKHGLLSDEHDSQTINIDLADYFTINWDDWELSEQYTLLGDGDVKLFQNSIKFSYRVAGYARILYTLTNTKNLSEAKLGQIDISIGENLPNGLIIEEINDFNYKSSSKGILDIDISKLISIQNNIEYQLVNVYSVDGSAFIRSKHLNDPYNKFFTFTRNSQSPKYLDVTFVLSNHKGSFKTGILTLVMTDIDPICDSNSGTVSNCIDIVDIGGGKLFTSPPSKTFLDSLGFSQFAENQLSTSESNSFFYTFDLSSAQALCKTYNSKRLGGRTNWRLPLDYDFSELKNSSLSGNSLADWNHDKQYWVFNNYNKNKNVNFFGDWLVSPNTSAKNTSNQFYVSCVSFREEFSIYTTQDIMFPELNEQNDLTHSQTGPNFRFLFKGSLNEVSNKDRFFKIYIAKFGIYGYRDIVYPSNQLCKVLANQPVHCIFLSTGTVYGQLYRWVIVELFDDQQVSSIVSRQISAVPQRL</sequence>